<organism evidence="1 2">
    <name type="scientific">Desmophyllum pertusum</name>
    <dbReference type="NCBI Taxonomy" id="174260"/>
    <lineage>
        <taxon>Eukaryota</taxon>
        <taxon>Metazoa</taxon>
        <taxon>Cnidaria</taxon>
        <taxon>Anthozoa</taxon>
        <taxon>Hexacorallia</taxon>
        <taxon>Scleractinia</taxon>
        <taxon>Caryophylliina</taxon>
        <taxon>Caryophylliidae</taxon>
        <taxon>Desmophyllum</taxon>
    </lineage>
</organism>
<evidence type="ECO:0000313" key="1">
    <source>
        <dbReference type="EMBL" id="KAJ7379477.1"/>
    </source>
</evidence>
<proteinExistence type="predicted"/>
<dbReference type="AlphaFoldDB" id="A0A9W9ZDA8"/>
<sequence length="68" mass="7341">MEILARYRLKIVETVVVQGSRNKNVKAKDVALTPAKETLFGVSFGKSKEPAQLSLKIAKAVATQGSPQ</sequence>
<reference evidence="1" key="1">
    <citation type="submission" date="2023-01" db="EMBL/GenBank/DDBJ databases">
        <title>Genome assembly of the deep-sea coral Lophelia pertusa.</title>
        <authorList>
            <person name="Herrera S."/>
            <person name="Cordes E."/>
        </authorList>
    </citation>
    <scope>NUCLEOTIDE SEQUENCE</scope>
    <source>
        <strain evidence="1">USNM1676648</strain>
        <tissue evidence="1">Polyp</tissue>
    </source>
</reference>
<protein>
    <submittedName>
        <fullName evidence="1">Uncharacterized protein</fullName>
    </submittedName>
</protein>
<dbReference type="EMBL" id="MU826357">
    <property type="protein sequence ID" value="KAJ7379477.1"/>
    <property type="molecule type" value="Genomic_DNA"/>
</dbReference>
<name>A0A9W9ZDA8_9CNID</name>
<keyword evidence="2" id="KW-1185">Reference proteome</keyword>
<comment type="caution">
    <text evidence="1">The sequence shown here is derived from an EMBL/GenBank/DDBJ whole genome shotgun (WGS) entry which is preliminary data.</text>
</comment>
<evidence type="ECO:0000313" key="2">
    <source>
        <dbReference type="Proteomes" id="UP001163046"/>
    </source>
</evidence>
<gene>
    <name evidence="1" type="ORF">OS493_015260</name>
</gene>
<accession>A0A9W9ZDA8</accession>
<dbReference type="Proteomes" id="UP001163046">
    <property type="component" value="Unassembled WGS sequence"/>
</dbReference>